<feature type="domain" description="DUF11" evidence="1">
    <location>
        <begin position="5"/>
        <end position="114"/>
    </location>
</feature>
<organism evidence="2 3">
    <name type="scientific">Planomonospora corallina</name>
    <dbReference type="NCBI Taxonomy" id="1806052"/>
    <lineage>
        <taxon>Bacteria</taxon>
        <taxon>Bacillati</taxon>
        <taxon>Actinomycetota</taxon>
        <taxon>Actinomycetes</taxon>
        <taxon>Streptosporangiales</taxon>
        <taxon>Streptosporangiaceae</taxon>
        <taxon>Planomonospora</taxon>
    </lineage>
</organism>
<evidence type="ECO:0000313" key="2">
    <source>
        <dbReference type="EMBL" id="MFC4057900.1"/>
    </source>
</evidence>
<reference evidence="3" key="1">
    <citation type="journal article" date="2019" name="Int. J. Syst. Evol. Microbiol.">
        <title>The Global Catalogue of Microorganisms (GCM) 10K type strain sequencing project: providing services to taxonomists for standard genome sequencing and annotation.</title>
        <authorList>
            <consortium name="The Broad Institute Genomics Platform"/>
            <consortium name="The Broad Institute Genome Sequencing Center for Infectious Disease"/>
            <person name="Wu L."/>
            <person name="Ma J."/>
        </authorList>
    </citation>
    <scope>NUCLEOTIDE SEQUENCE [LARGE SCALE GENOMIC DNA]</scope>
    <source>
        <strain evidence="3">TBRC 4489</strain>
    </source>
</reference>
<evidence type="ECO:0000313" key="3">
    <source>
        <dbReference type="Proteomes" id="UP001595850"/>
    </source>
</evidence>
<accession>A0ABV8I7M2</accession>
<keyword evidence="3" id="KW-1185">Reference proteome</keyword>
<dbReference type="Pfam" id="PF01345">
    <property type="entry name" value="DUF11"/>
    <property type="match status" value="1"/>
</dbReference>
<name>A0ABV8I7M2_9ACTN</name>
<evidence type="ECO:0000259" key="1">
    <source>
        <dbReference type="Pfam" id="PF01345"/>
    </source>
</evidence>
<dbReference type="RefSeq" id="WP_377286020.1">
    <property type="nucleotide sequence ID" value="NZ_JBHSBM010000011.1"/>
</dbReference>
<proteinExistence type="predicted"/>
<dbReference type="EMBL" id="JBHSBM010000011">
    <property type="protein sequence ID" value="MFC4057900.1"/>
    <property type="molecule type" value="Genomic_DNA"/>
</dbReference>
<sequence>MRLQASPRRAQPGQRLVYRARVRNAGPGEAVLPVLTVRVPRGVRILHVDVAECRPGRTAREVVCATGRDVPVGEGGKVTITGVVRPGAKGPLLATARLSSQVLDGDESDNAARTVTRIGEGADLSVRLSGLRRAGRTVTVDALVGNRGPRTVRDGLIVLQARRARVVSADGARCRSRSHYTGCALAALRPGDRVRIRFVLRGRGDAVDARATVYSARLGDRRLGDNSDRARSR</sequence>
<gene>
    <name evidence="2" type="ORF">ACFOWE_06320</name>
</gene>
<dbReference type="Proteomes" id="UP001595850">
    <property type="component" value="Unassembled WGS sequence"/>
</dbReference>
<comment type="caution">
    <text evidence="2">The sequence shown here is derived from an EMBL/GenBank/DDBJ whole genome shotgun (WGS) entry which is preliminary data.</text>
</comment>
<protein>
    <recommendedName>
        <fullName evidence="1">DUF11 domain-containing protein</fullName>
    </recommendedName>
</protein>
<dbReference type="InterPro" id="IPR001434">
    <property type="entry name" value="OmcB-like_DUF11"/>
</dbReference>